<keyword evidence="5 6" id="KW-0804">Transcription</keyword>
<comment type="function">
    <text evidence="6">Sigma factors are initiation factors that promote the attachment of RNA polymerase to specific initiation sites and are then released.</text>
</comment>
<dbReference type="NCBIfam" id="TIGR02895">
    <property type="entry name" value="spore_sigI"/>
    <property type="match status" value="1"/>
</dbReference>
<keyword evidence="6" id="KW-0346">Stress response</keyword>
<dbReference type="NCBIfam" id="NF006175">
    <property type="entry name" value="PRK08311.2-3"/>
    <property type="match status" value="1"/>
</dbReference>
<dbReference type="InterPro" id="IPR014284">
    <property type="entry name" value="RNA_pol_sigma-70_dom"/>
</dbReference>
<reference evidence="8 9" key="1">
    <citation type="submission" date="2021-04" db="EMBL/GenBank/DDBJ databases">
        <title>Draft genome sequence of Paenibacillus cisolokensis, LC2-13A.</title>
        <authorList>
            <person name="Uke A."/>
            <person name="Chhe C."/>
            <person name="Baramee S."/>
            <person name="Kosugi A."/>
        </authorList>
    </citation>
    <scope>NUCLEOTIDE SEQUENCE [LARGE SCALE GENOMIC DNA]</scope>
    <source>
        <strain evidence="8 9">LC2-13A</strain>
    </source>
</reference>
<evidence type="ECO:0000313" key="8">
    <source>
        <dbReference type="EMBL" id="GIQ66280.1"/>
    </source>
</evidence>
<proteinExistence type="inferred from homology"/>
<feature type="short sequence motif" description="Polymerase core binding" evidence="6">
    <location>
        <begin position="74"/>
        <end position="87"/>
    </location>
</feature>
<keyword evidence="1 6" id="KW-0963">Cytoplasm</keyword>
<sequence>MERLLLVLFKRFLRKTGSAGSAGKRNKSTPEEIVNCIQAGDDSLRDQFIAEYQPYIAKVTSKFCKRYIDPSRDDEFSVALAAFNEAIQQYAKDAGRSFLGFAETVIRRRLIDHVRKEQRHANLVPYSSFDAEDEDQQTLNPIETQQALERFQLEREAEERRLEIEEYSRKLAEFGISFEELAESSPKHADSRLMLFEIGKRLCEERPLFEALRKKGRLPVKELAALSGVSRKTVERNRKYLIAVALIFDGKYPYLQAYLQPEQSAEGVGT</sequence>
<comment type="subunit">
    <text evidence="6">Interacts with RsgI.</text>
</comment>
<comment type="subcellular location">
    <subcellularLocation>
        <location evidence="6">Cytoplasm</location>
    </subcellularLocation>
</comment>
<dbReference type="PANTHER" id="PTHR30385">
    <property type="entry name" value="SIGMA FACTOR F FLAGELLAR"/>
    <property type="match status" value="1"/>
</dbReference>
<keyword evidence="3 6" id="KW-0731">Sigma factor</keyword>
<protein>
    <recommendedName>
        <fullName evidence="6">RNA polymerase sigma factor SigI</fullName>
    </recommendedName>
</protein>
<evidence type="ECO:0000313" key="9">
    <source>
        <dbReference type="Proteomes" id="UP000680304"/>
    </source>
</evidence>
<dbReference type="RefSeq" id="WP_307860676.1">
    <property type="nucleotide sequence ID" value="NZ_BOVJ01000172.1"/>
</dbReference>
<comment type="similarity">
    <text evidence="6">Belongs to the sigma-70 factor family. SigI subfamily.</text>
</comment>
<feature type="DNA-binding region" description="H-T-H motif" evidence="6">
    <location>
        <begin position="220"/>
        <end position="239"/>
    </location>
</feature>
<comment type="caution">
    <text evidence="8">The sequence shown here is derived from an EMBL/GenBank/DDBJ whole genome shotgun (WGS) entry which is preliminary data.</text>
</comment>
<feature type="domain" description="RNA polymerase sigma-70 region 2" evidence="7">
    <location>
        <begin position="49"/>
        <end position="119"/>
    </location>
</feature>
<keyword evidence="9" id="KW-1185">Reference proteome</keyword>
<dbReference type="NCBIfam" id="TIGR02937">
    <property type="entry name" value="sigma70-ECF"/>
    <property type="match status" value="1"/>
</dbReference>
<dbReference type="InterPro" id="IPR014244">
    <property type="entry name" value="RNA_pol_sigma-I"/>
</dbReference>
<dbReference type="InterPro" id="IPR013325">
    <property type="entry name" value="RNA_pol_sigma_r2"/>
</dbReference>
<evidence type="ECO:0000259" key="7">
    <source>
        <dbReference type="Pfam" id="PF04542"/>
    </source>
</evidence>
<keyword evidence="4 6" id="KW-0238">DNA-binding</keyword>
<evidence type="ECO:0000256" key="4">
    <source>
        <dbReference type="ARBA" id="ARBA00023125"/>
    </source>
</evidence>
<organism evidence="8 9">
    <name type="scientific">Paenibacillus cisolokensis</name>
    <dbReference type="NCBI Taxonomy" id="1658519"/>
    <lineage>
        <taxon>Bacteria</taxon>
        <taxon>Bacillati</taxon>
        <taxon>Bacillota</taxon>
        <taxon>Bacilli</taxon>
        <taxon>Bacillales</taxon>
        <taxon>Paenibacillaceae</taxon>
        <taxon>Paenibacillus</taxon>
    </lineage>
</organism>
<dbReference type="SUPFAM" id="SSF88946">
    <property type="entry name" value="Sigma2 domain of RNA polymerase sigma factors"/>
    <property type="match status" value="1"/>
</dbReference>
<evidence type="ECO:0000256" key="5">
    <source>
        <dbReference type="ARBA" id="ARBA00023163"/>
    </source>
</evidence>
<dbReference type="Proteomes" id="UP000680304">
    <property type="component" value="Unassembled WGS sequence"/>
</dbReference>
<dbReference type="HAMAP" id="MF_02064">
    <property type="entry name" value="Sigma70_SigI"/>
    <property type="match status" value="1"/>
</dbReference>
<evidence type="ECO:0000256" key="1">
    <source>
        <dbReference type="ARBA" id="ARBA00022490"/>
    </source>
</evidence>
<accession>A0ABQ4NDM3</accession>
<comment type="activity regulation">
    <text evidence="6">Negatively regulated by the anti-sigma-I factor RsgI.</text>
</comment>
<evidence type="ECO:0000256" key="3">
    <source>
        <dbReference type="ARBA" id="ARBA00023082"/>
    </source>
</evidence>
<dbReference type="EMBL" id="BOVJ01000172">
    <property type="protein sequence ID" value="GIQ66280.1"/>
    <property type="molecule type" value="Genomic_DNA"/>
</dbReference>
<evidence type="ECO:0000256" key="6">
    <source>
        <dbReference type="HAMAP-Rule" id="MF_02064"/>
    </source>
</evidence>
<dbReference type="PIRSF" id="PIRSF038953">
    <property type="entry name" value="SigI"/>
    <property type="match status" value="1"/>
</dbReference>
<dbReference type="NCBIfam" id="NF006176">
    <property type="entry name" value="PRK08311.2-4"/>
    <property type="match status" value="1"/>
</dbReference>
<keyword evidence="2 6" id="KW-0805">Transcription regulation</keyword>
<dbReference type="Gene3D" id="1.10.1740.10">
    <property type="match status" value="1"/>
</dbReference>
<dbReference type="InterPro" id="IPR007627">
    <property type="entry name" value="RNA_pol_sigma70_r2"/>
</dbReference>
<gene>
    <name evidence="6 8" type="primary">sigI</name>
    <name evidence="8" type="ORF">PACILC2_48480</name>
</gene>
<dbReference type="PANTHER" id="PTHR30385:SF6">
    <property type="entry name" value="RNA POLYMERASE SIGMA FACTOR SIGI"/>
    <property type="match status" value="1"/>
</dbReference>
<dbReference type="Pfam" id="PF04542">
    <property type="entry name" value="Sigma70_r2"/>
    <property type="match status" value="1"/>
</dbReference>
<evidence type="ECO:0000256" key="2">
    <source>
        <dbReference type="ARBA" id="ARBA00023015"/>
    </source>
</evidence>
<name>A0ABQ4NDM3_9BACL</name>